<gene>
    <name evidence="1" type="ORF">K444DRAFT_714110</name>
</gene>
<dbReference type="Proteomes" id="UP000235371">
    <property type="component" value="Unassembled WGS sequence"/>
</dbReference>
<dbReference type="PANTHER" id="PTHR40050">
    <property type="entry name" value="INNER SPORE COAT PROTEIN H"/>
    <property type="match status" value="1"/>
</dbReference>
<dbReference type="STRING" id="1095630.A0A2J6TMK2"/>
<dbReference type="AlphaFoldDB" id="A0A2J6TMK2"/>
<proteinExistence type="predicted"/>
<keyword evidence="2" id="KW-1185">Reference proteome</keyword>
<evidence type="ECO:0008006" key="3">
    <source>
        <dbReference type="Google" id="ProtNLM"/>
    </source>
</evidence>
<organism evidence="1 2">
    <name type="scientific">Hyaloscypha bicolor E</name>
    <dbReference type="NCBI Taxonomy" id="1095630"/>
    <lineage>
        <taxon>Eukaryota</taxon>
        <taxon>Fungi</taxon>
        <taxon>Dikarya</taxon>
        <taxon>Ascomycota</taxon>
        <taxon>Pezizomycotina</taxon>
        <taxon>Leotiomycetes</taxon>
        <taxon>Helotiales</taxon>
        <taxon>Hyaloscyphaceae</taxon>
        <taxon>Hyaloscypha</taxon>
        <taxon>Hyaloscypha bicolor</taxon>
    </lineage>
</organism>
<dbReference type="InterPro" id="IPR036300">
    <property type="entry name" value="MIR_dom_sf"/>
</dbReference>
<dbReference type="EMBL" id="KZ613769">
    <property type="protein sequence ID" value="PMD64237.1"/>
    <property type="molecule type" value="Genomic_DNA"/>
</dbReference>
<evidence type="ECO:0000313" key="1">
    <source>
        <dbReference type="EMBL" id="PMD64237.1"/>
    </source>
</evidence>
<reference evidence="1 2" key="1">
    <citation type="submission" date="2016-04" db="EMBL/GenBank/DDBJ databases">
        <title>A degradative enzymes factory behind the ericoid mycorrhizal symbiosis.</title>
        <authorList>
            <consortium name="DOE Joint Genome Institute"/>
            <person name="Martino E."/>
            <person name="Morin E."/>
            <person name="Grelet G."/>
            <person name="Kuo A."/>
            <person name="Kohler A."/>
            <person name="Daghino S."/>
            <person name="Barry K."/>
            <person name="Choi C."/>
            <person name="Cichocki N."/>
            <person name="Clum A."/>
            <person name="Copeland A."/>
            <person name="Hainaut M."/>
            <person name="Haridas S."/>
            <person name="Labutti K."/>
            <person name="Lindquist E."/>
            <person name="Lipzen A."/>
            <person name="Khouja H.-R."/>
            <person name="Murat C."/>
            <person name="Ohm R."/>
            <person name="Olson A."/>
            <person name="Spatafora J."/>
            <person name="Veneault-Fourrey C."/>
            <person name="Henrissat B."/>
            <person name="Grigoriev I."/>
            <person name="Martin F."/>
            <person name="Perotto S."/>
        </authorList>
    </citation>
    <scope>NUCLEOTIDE SEQUENCE [LARGE SCALE GENOMIC DNA]</scope>
    <source>
        <strain evidence="1 2">E</strain>
    </source>
</reference>
<protein>
    <recommendedName>
        <fullName evidence="3">Cellulosomal protein</fullName>
    </recommendedName>
</protein>
<sequence>MSKPQDLLNSFYGIDNLVTINLTMPAQDWQALMHAEPRGGRCNFGYIGDRYDWFKATSVTVSGTKFPQSGTFADVGIIKKSYCGSFSTTKPSFRLDFARTVKANEDAAEKLIGTKTLTLNNSSQDPAYVRQPLGYEIFRQAGLPYARCNFAKVIVNGASLGVFVNLEPYKKQFLKNLFAGNDKGNLYELEVGEDIDPAIVASGKISFESGLVPDEKDLTLAATQMATGGLAAAKQVVDYDQFVKLFAMETLLKHWDGFTINVNNTYVYNDVVAVANPNVSNVKLKFIPCGIDQILQEGRNFEIGGKAILARLIRADAGGKANLFSAIRNFASTIFSKTNHDTVLKPYIDRMEALLNTAGVAPTGDINIVRNQIKLVRSGAFQLIGEFPPSPTMFLTRAVGECFHVSNTEFIPPNGPPTGPQEVTHYQGTAVPADYWSVTPAKPSTYKFKNQAYGSWLHADANVKTPSGKLNVYAVRNDPDDGNNFVVEPSGNFGGDAWHKTGYFRLKSAVTNNYVWFSDTDLTPNGKKEACQSANAADAAVLYIF</sequence>
<dbReference type="PANTHER" id="PTHR40050:SF1">
    <property type="entry name" value="INNER SPORE COAT PROTEIN H"/>
    <property type="match status" value="1"/>
</dbReference>
<dbReference type="SUPFAM" id="SSF82109">
    <property type="entry name" value="MIR domain"/>
    <property type="match status" value="1"/>
</dbReference>
<dbReference type="RefSeq" id="XP_024741141.1">
    <property type="nucleotide sequence ID" value="XM_024888319.1"/>
</dbReference>
<accession>A0A2J6TMK2</accession>
<dbReference type="InParanoid" id="A0A2J6TMK2"/>
<dbReference type="Pfam" id="PF08757">
    <property type="entry name" value="CotH"/>
    <property type="match status" value="1"/>
</dbReference>
<name>A0A2J6TMK2_9HELO</name>
<evidence type="ECO:0000313" key="2">
    <source>
        <dbReference type="Proteomes" id="UP000235371"/>
    </source>
</evidence>
<dbReference type="OrthoDB" id="10267127at2759"/>
<dbReference type="InterPro" id="IPR014867">
    <property type="entry name" value="Spore_coat_CotH_CotH2/3/7"/>
</dbReference>
<dbReference type="Gene3D" id="2.80.10.50">
    <property type="match status" value="1"/>
</dbReference>
<dbReference type="GeneID" id="36596395"/>